<evidence type="ECO:0000313" key="3">
    <source>
        <dbReference type="Proteomes" id="UP000028643"/>
    </source>
</evidence>
<dbReference type="RefSeq" id="WP_047575975.1">
    <property type="nucleotide sequence ID" value="NZ_JPQT01000108.1"/>
</dbReference>
<protein>
    <recommendedName>
        <fullName evidence="1">DUF4145 domain-containing protein</fullName>
    </recommendedName>
</protein>
<proteinExistence type="predicted"/>
<dbReference type="AlphaFoldDB" id="A0A085V5Q8"/>
<dbReference type="Pfam" id="PF13643">
    <property type="entry name" value="DUF4145"/>
    <property type="match status" value="1"/>
</dbReference>
<evidence type="ECO:0000259" key="1">
    <source>
        <dbReference type="Pfam" id="PF13643"/>
    </source>
</evidence>
<comment type="caution">
    <text evidence="2">The sequence shown here is derived from an EMBL/GenBank/DDBJ whole genome shotgun (WGS) entry which is preliminary data.</text>
</comment>
<dbReference type="PATRIC" id="fig|317.174.peg.3103"/>
<organism evidence="2 3">
    <name type="scientific">Pseudomonas syringae</name>
    <dbReference type="NCBI Taxonomy" id="317"/>
    <lineage>
        <taxon>Bacteria</taxon>
        <taxon>Pseudomonadati</taxon>
        <taxon>Pseudomonadota</taxon>
        <taxon>Gammaproteobacteria</taxon>
        <taxon>Pseudomonadales</taxon>
        <taxon>Pseudomonadaceae</taxon>
        <taxon>Pseudomonas</taxon>
    </lineage>
</organism>
<evidence type="ECO:0000313" key="2">
    <source>
        <dbReference type="EMBL" id="KFE50771.1"/>
    </source>
</evidence>
<feature type="domain" description="DUF4145" evidence="1">
    <location>
        <begin position="94"/>
        <end position="172"/>
    </location>
</feature>
<dbReference type="InterPro" id="IPR025285">
    <property type="entry name" value="DUF4145"/>
</dbReference>
<dbReference type="EMBL" id="JPQT01000108">
    <property type="protein sequence ID" value="KFE50771.1"/>
    <property type="molecule type" value="Genomic_DNA"/>
</dbReference>
<gene>
    <name evidence="2" type="ORF">IV02_15195</name>
</gene>
<dbReference type="Proteomes" id="UP000028643">
    <property type="component" value="Unassembled WGS sequence"/>
</dbReference>
<accession>A0A085V5Q8</accession>
<reference evidence="2 3" key="1">
    <citation type="submission" date="2014-07" db="EMBL/GenBank/DDBJ databases">
        <title>Draft Genome Sequences of Environmental Pseudomonas syringae strains.</title>
        <authorList>
            <person name="Baltrus D.A."/>
            <person name="Berge O."/>
            <person name="Morris C."/>
        </authorList>
    </citation>
    <scope>NUCLEOTIDE SEQUENCE [LARGE SCALE GENOMIC DNA]</scope>
    <source>
        <strain evidence="2 3">CEB003</strain>
    </source>
</reference>
<name>A0A085V5Q8_PSESX</name>
<sequence>MHKYVPASFHATAFNCPHCGAYAQFKWSPLRADMYIHGTAVTGLKVSLCGHCDDPVYWEVGAGDPSGGRMIIPQGSVAPHPHPDMPTEVKADYNEARAIFNESPRAAAALLRLSMQRLCIVLGEPGKNINDDIGSLVKKGLPAGIQKALDVVRVVGNNAVHPGKLSDEDLVEVAIPLFELINVVVEDRISRPKALEELYQRLPQGARDAVDKRDA</sequence>